<evidence type="ECO:0000256" key="7">
    <source>
        <dbReference type="ARBA" id="ARBA00022741"/>
    </source>
</evidence>
<keyword evidence="9" id="KW-1278">Translocase</keyword>
<evidence type="ECO:0000313" key="13">
    <source>
        <dbReference type="Proteomes" id="UP000522163"/>
    </source>
</evidence>
<dbReference type="EMBL" id="JACHHH010000001">
    <property type="protein sequence ID" value="MBB6040154.1"/>
    <property type="molecule type" value="Genomic_DNA"/>
</dbReference>
<dbReference type="InterPro" id="IPR017871">
    <property type="entry name" value="ABC_transporter-like_CS"/>
</dbReference>
<dbReference type="FunFam" id="3.40.50.300:FF:000127">
    <property type="entry name" value="Ribose import ATP-binding protein RbsA"/>
    <property type="match status" value="1"/>
</dbReference>
<evidence type="ECO:0000256" key="10">
    <source>
        <dbReference type="ARBA" id="ARBA00023136"/>
    </source>
</evidence>
<dbReference type="SUPFAM" id="SSF52540">
    <property type="entry name" value="P-loop containing nucleoside triphosphate hydrolases"/>
    <property type="match status" value="2"/>
</dbReference>
<dbReference type="RefSeq" id="WP_183681567.1">
    <property type="nucleotide sequence ID" value="NZ_JACHHH010000001.1"/>
</dbReference>
<comment type="caution">
    <text evidence="12">The sequence shown here is derived from an EMBL/GenBank/DDBJ whole genome shotgun (WGS) entry which is preliminary data.</text>
</comment>
<evidence type="ECO:0000256" key="9">
    <source>
        <dbReference type="ARBA" id="ARBA00022967"/>
    </source>
</evidence>
<evidence type="ECO:0000256" key="4">
    <source>
        <dbReference type="ARBA" id="ARBA00022475"/>
    </source>
</evidence>
<gene>
    <name evidence="12" type="ORF">HNQ46_000115</name>
</gene>
<keyword evidence="7" id="KW-0547">Nucleotide-binding</keyword>
<keyword evidence="10" id="KW-0472">Membrane</keyword>
<dbReference type="FunFam" id="3.40.50.300:FF:000126">
    <property type="entry name" value="Galactose/methyl galactoside import ATP-binding protein MglA"/>
    <property type="match status" value="1"/>
</dbReference>
<dbReference type="CDD" id="cd03216">
    <property type="entry name" value="ABC_Carb_Monos_I"/>
    <property type="match status" value="1"/>
</dbReference>
<comment type="subcellular location">
    <subcellularLocation>
        <location evidence="2">Cell inner membrane</location>
    </subcellularLocation>
    <subcellularLocation>
        <location evidence="1">Cell membrane</location>
        <topology evidence="1">Peripheral membrane protein</topology>
    </subcellularLocation>
</comment>
<reference evidence="12 13" key="1">
    <citation type="submission" date="2020-08" db="EMBL/GenBank/DDBJ databases">
        <title>Genomic Encyclopedia of Type Strains, Phase IV (KMG-IV): sequencing the most valuable type-strain genomes for metagenomic binning, comparative biology and taxonomic classification.</title>
        <authorList>
            <person name="Goeker M."/>
        </authorList>
    </citation>
    <scope>NUCLEOTIDE SEQUENCE [LARGE SCALE GENOMIC DNA]</scope>
    <source>
        <strain evidence="12 13">DSM 17245</strain>
    </source>
</reference>
<dbReference type="AlphaFoldDB" id="A0A7W9SDG0"/>
<feature type="domain" description="ABC transporter" evidence="11">
    <location>
        <begin position="6"/>
        <end position="241"/>
    </location>
</feature>
<proteinExistence type="predicted"/>
<dbReference type="InterPro" id="IPR050107">
    <property type="entry name" value="ABC_carbohydrate_import_ATPase"/>
</dbReference>
<dbReference type="SMART" id="SM00382">
    <property type="entry name" value="AAA"/>
    <property type="match status" value="2"/>
</dbReference>
<evidence type="ECO:0000256" key="6">
    <source>
        <dbReference type="ARBA" id="ARBA00022737"/>
    </source>
</evidence>
<dbReference type="Proteomes" id="UP000522163">
    <property type="component" value="Unassembled WGS sequence"/>
</dbReference>
<dbReference type="InterPro" id="IPR003593">
    <property type="entry name" value="AAA+_ATPase"/>
</dbReference>
<evidence type="ECO:0000313" key="12">
    <source>
        <dbReference type="EMBL" id="MBB6040154.1"/>
    </source>
</evidence>
<dbReference type="CDD" id="cd03215">
    <property type="entry name" value="ABC_Carb_Monos_II"/>
    <property type="match status" value="1"/>
</dbReference>
<organism evidence="12 13">
    <name type="scientific">Oribacterium sinus</name>
    <dbReference type="NCBI Taxonomy" id="237576"/>
    <lineage>
        <taxon>Bacteria</taxon>
        <taxon>Bacillati</taxon>
        <taxon>Bacillota</taxon>
        <taxon>Clostridia</taxon>
        <taxon>Lachnospirales</taxon>
        <taxon>Lachnospiraceae</taxon>
        <taxon>Oribacterium</taxon>
    </lineage>
</organism>
<dbReference type="GO" id="GO:0005524">
    <property type="term" value="F:ATP binding"/>
    <property type="evidence" value="ECO:0007669"/>
    <property type="project" value="UniProtKB-KW"/>
</dbReference>
<keyword evidence="8 12" id="KW-0067">ATP-binding</keyword>
<evidence type="ECO:0000256" key="2">
    <source>
        <dbReference type="ARBA" id="ARBA00004533"/>
    </source>
</evidence>
<dbReference type="PANTHER" id="PTHR43790">
    <property type="entry name" value="CARBOHYDRATE TRANSPORT ATP-BINDING PROTEIN MG119-RELATED"/>
    <property type="match status" value="1"/>
</dbReference>
<sequence length="499" mass="55536">MGNSLVQMKNIAKSFSGTKVLKGVNLELSHGEILALLGENGAGKSTLMKILSGIYSKDEGEIYLDGELCHFQNPKEAQNKGVAIIHQEMNLCNDLSVSENIFLGREVMEGLSLNHKKMDEEAQKILDDLGISMKSTELAGDLKVSEQQMVEIAKALSQDAKVLIMDEPTSALSRKEIEDLFRVIRKLRDEGRGIIYISHRLDELRAIVDKVSILRDGENVTSGDLKDFSIDDIIRHMVGREIQDKFPRIQCEKGKEILRVESLNAGPKVRDISFALHEGEILGIAGLMGAGRTEMTRALFGVDEKTSGKIYLFGEEVKTNTPKDSIELGMALIPEDRRKDGLCTDLSIRENISLPNLDSMKNSLGVLSKDLELKISEDTIKSLNVKAQDREMISKNLSGGNQQKVVLGKWLVRNPKVILFDEPTRGIDIGAKVEIYQIMNELKKKGVGVLFISSEMEEVLGMSDRILIFCDGRITGELSREEANQENILKFATKYVEKV</sequence>
<evidence type="ECO:0000259" key="11">
    <source>
        <dbReference type="PROSITE" id="PS50893"/>
    </source>
</evidence>
<dbReference type="GO" id="GO:0015749">
    <property type="term" value="P:monosaccharide transmembrane transport"/>
    <property type="evidence" value="ECO:0007669"/>
    <property type="project" value="UniProtKB-ARBA"/>
</dbReference>
<dbReference type="InterPro" id="IPR003439">
    <property type="entry name" value="ABC_transporter-like_ATP-bd"/>
</dbReference>
<evidence type="ECO:0000256" key="1">
    <source>
        <dbReference type="ARBA" id="ARBA00004202"/>
    </source>
</evidence>
<dbReference type="GO" id="GO:0005886">
    <property type="term" value="C:plasma membrane"/>
    <property type="evidence" value="ECO:0007669"/>
    <property type="project" value="UniProtKB-SubCell"/>
</dbReference>
<keyword evidence="5" id="KW-0762">Sugar transport</keyword>
<dbReference type="GeneID" id="85013689"/>
<accession>A0A7W9SDG0</accession>
<keyword evidence="6" id="KW-0677">Repeat</keyword>
<dbReference type="Gene3D" id="3.40.50.300">
    <property type="entry name" value="P-loop containing nucleotide triphosphate hydrolases"/>
    <property type="match status" value="2"/>
</dbReference>
<dbReference type="Pfam" id="PF00005">
    <property type="entry name" value="ABC_tran"/>
    <property type="match status" value="2"/>
</dbReference>
<evidence type="ECO:0000256" key="8">
    <source>
        <dbReference type="ARBA" id="ARBA00022840"/>
    </source>
</evidence>
<evidence type="ECO:0000256" key="3">
    <source>
        <dbReference type="ARBA" id="ARBA00022448"/>
    </source>
</evidence>
<name>A0A7W9SDG0_9FIRM</name>
<keyword evidence="3" id="KW-0813">Transport</keyword>
<protein>
    <submittedName>
        <fullName evidence="12">Ribose transport system ATP-binding protein</fullName>
    </submittedName>
</protein>
<evidence type="ECO:0000256" key="5">
    <source>
        <dbReference type="ARBA" id="ARBA00022597"/>
    </source>
</evidence>
<feature type="domain" description="ABC transporter" evidence="11">
    <location>
        <begin position="252"/>
        <end position="496"/>
    </location>
</feature>
<dbReference type="PROSITE" id="PS50893">
    <property type="entry name" value="ABC_TRANSPORTER_2"/>
    <property type="match status" value="2"/>
</dbReference>
<dbReference type="InterPro" id="IPR027417">
    <property type="entry name" value="P-loop_NTPase"/>
</dbReference>
<dbReference type="PROSITE" id="PS00211">
    <property type="entry name" value="ABC_TRANSPORTER_1"/>
    <property type="match status" value="1"/>
</dbReference>
<dbReference type="GO" id="GO:0016887">
    <property type="term" value="F:ATP hydrolysis activity"/>
    <property type="evidence" value="ECO:0007669"/>
    <property type="project" value="InterPro"/>
</dbReference>
<dbReference type="PANTHER" id="PTHR43790:SF3">
    <property type="entry name" value="D-ALLOSE IMPORT ATP-BINDING PROTEIN ALSA-RELATED"/>
    <property type="match status" value="1"/>
</dbReference>
<keyword evidence="4" id="KW-1003">Cell membrane</keyword>